<keyword evidence="5" id="KW-1185">Reference proteome</keyword>
<dbReference type="PROSITE" id="PS50960">
    <property type="entry name" value="HTH_PSQ"/>
    <property type="match status" value="1"/>
</dbReference>
<keyword evidence="1" id="KW-0175">Coiled coil</keyword>
<name>A0A934S4W8_9BACT</name>
<dbReference type="GO" id="GO:0003677">
    <property type="term" value="F:DNA binding"/>
    <property type="evidence" value="ECO:0007669"/>
    <property type="project" value="InterPro"/>
</dbReference>
<sequence>MITDTQKQIAATKAKLEALEKKAAAEISKKLTNLHKTVGFASRAELIDALQSLEGPTRGRKPKAAAKRGRPAAKKRAKRTKITEELKAAVIEAVKAGKKGAAVAKEFGISIPSLQNIKKAAGLTKARGKK</sequence>
<dbReference type="SUPFAM" id="SSF46689">
    <property type="entry name" value="Homeodomain-like"/>
    <property type="match status" value="1"/>
</dbReference>
<gene>
    <name evidence="4" type="ORF">JIN87_21260</name>
</gene>
<dbReference type="InterPro" id="IPR007889">
    <property type="entry name" value="HTH_Psq"/>
</dbReference>
<feature type="compositionally biased region" description="Basic residues" evidence="2">
    <location>
        <begin position="58"/>
        <end position="79"/>
    </location>
</feature>
<dbReference type="Gene3D" id="1.10.10.60">
    <property type="entry name" value="Homeodomain-like"/>
    <property type="match status" value="1"/>
</dbReference>
<feature type="coiled-coil region" evidence="1">
    <location>
        <begin position="2"/>
        <end position="29"/>
    </location>
</feature>
<evidence type="ECO:0000313" key="4">
    <source>
        <dbReference type="EMBL" id="MBK1879429.1"/>
    </source>
</evidence>
<dbReference type="Proteomes" id="UP000617628">
    <property type="component" value="Unassembled WGS sequence"/>
</dbReference>
<feature type="region of interest" description="Disordered" evidence="2">
    <location>
        <begin position="54"/>
        <end position="79"/>
    </location>
</feature>
<comment type="caution">
    <text evidence="4">The sequence shown here is derived from an EMBL/GenBank/DDBJ whole genome shotgun (WGS) entry which is preliminary data.</text>
</comment>
<proteinExistence type="predicted"/>
<evidence type="ECO:0000313" key="5">
    <source>
        <dbReference type="Proteomes" id="UP000617628"/>
    </source>
</evidence>
<protein>
    <recommendedName>
        <fullName evidence="3">HTH psq-type domain-containing protein</fullName>
    </recommendedName>
</protein>
<evidence type="ECO:0000259" key="3">
    <source>
        <dbReference type="PROSITE" id="PS50960"/>
    </source>
</evidence>
<feature type="domain" description="HTH psq-type" evidence="3">
    <location>
        <begin position="73"/>
        <end position="124"/>
    </location>
</feature>
<evidence type="ECO:0000256" key="1">
    <source>
        <dbReference type="SAM" id="Coils"/>
    </source>
</evidence>
<dbReference type="EMBL" id="JAENIL010000048">
    <property type="protein sequence ID" value="MBK1879429.1"/>
    <property type="molecule type" value="Genomic_DNA"/>
</dbReference>
<dbReference type="RefSeq" id="WP_200357642.1">
    <property type="nucleotide sequence ID" value="NZ_JAENIL010000048.1"/>
</dbReference>
<evidence type="ECO:0000256" key="2">
    <source>
        <dbReference type="SAM" id="MobiDB-lite"/>
    </source>
</evidence>
<accession>A0A934S4W8</accession>
<organism evidence="4 5">
    <name type="scientific">Pelagicoccus mobilis</name>
    <dbReference type="NCBI Taxonomy" id="415221"/>
    <lineage>
        <taxon>Bacteria</taxon>
        <taxon>Pseudomonadati</taxon>
        <taxon>Verrucomicrobiota</taxon>
        <taxon>Opitutia</taxon>
        <taxon>Puniceicoccales</taxon>
        <taxon>Pelagicoccaceae</taxon>
        <taxon>Pelagicoccus</taxon>
    </lineage>
</organism>
<reference evidence="4" key="1">
    <citation type="submission" date="2021-01" db="EMBL/GenBank/DDBJ databases">
        <title>Modified the classification status of verrucomicrobia.</title>
        <authorList>
            <person name="Feng X."/>
        </authorList>
    </citation>
    <scope>NUCLEOTIDE SEQUENCE</scope>
    <source>
        <strain evidence="4">KCTC 13126</strain>
    </source>
</reference>
<dbReference type="InterPro" id="IPR009057">
    <property type="entry name" value="Homeodomain-like_sf"/>
</dbReference>
<dbReference type="AlphaFoldDB" id="A0A934S4W8"/>